<evidence type="ECO:0000256" key="1">
    <source>
        <dbReference type="SAM" id="MobiDB-lite"/>
    </source>
</evidence>
<evidence type="ECO:0000313" key="2">
    <source>
        <dbReference type="EMBL" id="CUA69839.1"/>
    </source>
</evidence>
<dbReference type="Gene3D" id="3.30.420.40">
    <property type="match status" value="2"/>
</dbReference>
<dbReference type="SUPFAM" id="SSF53067">
    <property type="entry name" value="Actin-like ATPase domain"/>
    <property type="match status" value="2"/>
</dbReference>
<gene>
    <name evidence="2" type="ORF">RSOLAG22IIIB_04094</name>
</gene>
<evidence type="ECO:0000313" key="3">
    <source>
        <dbReference type="Proteomes" id="UP000044841"/>
    </source>
</evidence>
<organism evidence="2 3">
    <name type="scientific">Rhizoctonia solani</name>
    <dbReference type="NCBI Taxonomy" id="456999"/>
    <lineage>
        <taxon>Eukaryota</taxon>
        <taxon>Fungi</taxon>
        <taxon>Dikarya</taxon>
        <taxon>Basidiomycota</taxon>
        <taxon>Agaricomycotina</taxon>
        <taxon>Agaricomycetes</taxon>
        <taxon>Cantharellales</taxon>
        <taxon>Ceratobasidiaceae</taxon>
        <taxon>Rhizoctonia</taxon>
    </lineage>
</organism>
<accession>A0A0K6FUU8</accession>
<keyword evidence="3" id="KW-1185">Reference proteome</keyword>
<dbReference type="InterPro" id="IPR043129">
    <property type="entry name" value="ATPase_NBD"/>
</dbReference>
<dbReference type="Proteomes" id="UP000044841">
    <property type="component" value="Unassembled WGS sequence"/>
</dbReference>
<reference evidence="2 3" key="1">
    <citation type="submission" date="2015-07" db="EMBL/GenBank/DDBJ databases">
        <authorList>
            <person name="Noorani M."/>
        </authorList>
    </citation>
    <scope>NUCLEOTIDE SEQUENCE [LARGE SCALE GENOMIC DNA]</scope>
    <source>
        <strain evidence="2">BBA 69670</strain>
    </source>
</reference>
<protein>
    <submittedName>
        <fullName evidence="2">Bifunctional levopimaradiene synthase, chloroplastic</fullName>
    </submittedName>
</protein>
<dbReference type="PANTHER" id="PTHR14187">
    <property type="entry name" value="ALPHA KINASE/ELONGATION FACTOR 2 KINASE"/>
    <property type="match status" value="1"/>
</dbReference>
<feature type="region of interest" description="Disordered" evidence="1">
    <location>
        <begin position="1"/>
        <end position="21"/>
    </location>
</feature>
<dbReference type="EMBL" id="CYGV01001001">
    <property type="protein sequence ID" value="CUA69839.1"/>
    <property type="molecule type" value="Genomic_DNA"/>
</dbReference>
<dbReference type="Gene3D" id="3.90.640.10">
    <property type="entry name" value="Actin, Chain A, domain 4"/>
    <property type="match status" value="1"/>
</dbReference>
<proteinExistence type="predicted"/>
<feature type="compositionally biased region" description="Low complexity" evidence="1">
    <location>
        <begin position="1"/>
        <end position="13"/>
    </location>
</feature>
<name>A0A0K6FUU8_9AGAM</name>
<dbReference type="CDD" id="cd10170">
    <property type="entry name" value="ASKHA_NBD_HSP70"/>
    <property type="match status" value="1"/>
</dbReference>
<dbReference type="AlphaFoldDB" id="A0A0K6FUU8"/>
<dbReference type="PANTHER" id="PTHR14187:SF5">
    <property type="entry name" value="HEAT SHOCK 70 KDA PROTEIN 12A"/>
    <property type="match status" value="1"/>
</dbReference>
<sequence length="615" mass="68531">MSSSSGSNSSRSSIDAAHKPLNEPWEGESKIVIGIDIGTTQSGVAVAFLETGDPPKIHRVVKWPGQEERDQQGKIPTVVWYDKNKKAVSFGAEALSHLAEEQAEDNDWVLARHFKLHLHPDHMRVGHGLKLDDLPQGVTLRQIYSDFLGYLLRHTQTFFEDRIIDGRRIWQKYSSTKEIVIAHPNGWSLREQSFLREAAIDAGLVDHGQASSNIRFVTEAEASVHFCIHHTNIGNRLQPGSNFVICDAGGSTTDTVVYTLASARPTLKLQEKQASACVQAGGIFVDATVQDYLCKTLAGAGYCEADVEDYSKTGFKDFESFAKRQFADESKEYSIQIGRSRLNDAGLRIRRGHMILPGTVMKSFFETCCKDIFTSVDQQLQGVPVSHILLVGGFGDSPFLRSEFRRRYEHQDCQVTLTNDSTSKAVAEGAVIWNILSSVVSRAPRYAFGVKCNEKYNPLIPEHQGRPTFMHPDGTLRARGRWIPIVEKGIPLDVQATCRHAFSRAYFRSNPKLESFHTSLIAYAGDSPPFWATENQGTLLLDGFRRVCRISADLSKLSGALKRHTGRTGTTYWRLDFDVCIRFGGTELEAYLEWEEGGITRTGPVSIVPDDPTES</sequence>